<dbReference type="Gene3D" id="2.60.120.260">
    <property type="entry name" value="Galactose-binding domain-like"/>
    <property type="match status" value="1"/>
</dbReference>
<keyword evidence="1" id="KW-0732">Signal</keyword>
<keyword evidence="3" id="KW-1185">Reference proteome</keyword>
<evidence type="ECO:0000313" key="3">
    <source>
        <dbReference type="Proteomes" id="UP000520814"/>
    </source>
</evidence>
<dbReference type="InterPro" id="IPR008979">
    <property type="entry name" value="Galactose-bd-like_sf"/>
</dbReference>
<feature type="signal peptide" evidence="1">
    <location>
        <begin position="1"/>
        <end position="27"/>
    </location>
</feature>
<dbReference type="Proteomes" id="UP000520814">
    <property type="component" value="Unassembled WGS sequence"/>
</dbReference>
<dbReference type="AlphaFoldDB" id="A0A7W9SS42"/>
<gene>
    <name evidence="2" type="ORF">HNQ39_002965</name>
</gene>
<dbReference type="EMBL" id="JACHGW010000002">
    <property type="protein sequence ID" value="MBB6051174.1"/>
    <property type="molecule type" value="Genomic_DNA"/>
</dbReference>
<dbReference type="RefSeq" id="WP_184197484.1">
    <property type="nucleotide sequence ID" value="NZ_JACHGW010000002.1"/>
</dbReference>
<comment type="caution">
    <text evidence="2">The sequence shown here is derived from an EMBL/GenBank/DDBJ whole genome shotgun (WGS) entry which is preliminary data.</text>
</comment>
<proteinExistence type="predicted"/>
<evidence type="ECO:0000256" key="1">
    <source>
        <dbReference type="SAM" id="SignalP"/>
    </source>
</evidence>
<sequence length="199" mass="21184">MTRLFSLTSIAALGMLTVLALPHAAQAQNLVTNPGFETGDLTGWMGSGFTFYSSVSGTAQHSGFYGFSSGEAGPPFILSQNVSTTAGQSYTFSYWLKNGLIREASVKTPNAFQASWDGAPVHALTDATWFNYTQFSFTVVASSASTPLSFSFLNEPDFWGIDDVSVTAGATVTPELPGALQLLPALLPVGIVALKRRRR</sequence>
<protein>
    <recommendedName>
        <fullName evidence="4">DUF642 domain-containing protein</fullName>
    </recommendedName>
</protein>
<evidence type="ECO:0000313" key="2">
    <source>
        <dbReference type="EMBL" id="MBB6051174.1"/>
    </source>
</evidence>
<accession>A0A7W9SS42</accession>
<name>A0A7W9SS42_ARMRO</name>
<dbReference type="SUPFAM" id="SSF49785">
    <property type="entry name" value="Galactose-binding domain-like"/>
    <property type="match status" value="1"/>
</dbReference>
<feature type="chain" id="PRO_5031150165" description="DUF642 domain-containing protein" evidence="1">
    <location>
        <begin position="28"/>
        <end position="199"/>
    </location>
</feature>
<evidence type="ECO:0008006" key="4">
    <source>
        <dbReference type="Google" id="ProtNLM"/>
    </source>
</evidence>
<reference evidence="2 3" key="1">
    <citation type="submission" date="2020-08" db="EMBL/GenBank/DDBJ databases">
        <title>Genomic Encyclopedia of Type Strains, Phase IV (KMG-IV): sequencing the most valuable type-strain genomes for metagenomic binning, comparative biology and taxonomic classification.</title>
        <authorList>
            <person name="Goeker M."/>
        </authorList>
    </citation>
    <scope>NUCLEOTIDE SEQUENCE [LARGE SCALE GENOMIC DNA]</scope>
    <source>
        <strain evidence="2 3">DSM 23562</strain>
    </source>
</reference>
<organism evidence="2 3">
    <name type="scientific">Armatimonas rosea</name>
    <dbReference type="NCBI Taxonomy" id="685828"/>
    <lineage>
        <taxon>Bacteria</taxon>
        <taxon>Bacillati</taxon>
        <taxon>Armatimonadota</taxon>
        <taxon>Armatimonadia</taxon>
        <taxon>Armatimonadales</taxon>
        <taxon>Armatimonadaceae</taxon>
        <taxon>Armatimonas</taxon>
    </lineage>
</organism>